<dbReference type="AlphaFoldDB" id="A0A147BB56"/>
<sequence>MQQGVALFLLAHHALNLGQLALDLVLASGSSGALRHGGRGGLHPVAGSFCGCPVLFVLVVVLLGPVQHVLGKVEGDLVARAD</sequence>
<name>A0A147BB56_IXORI</name>
<proteinExistence type="predicted"/>
<dbReference type="EMBL" id="GEGO01007407">
    <property type="protein sequence ID" value="JAR87997.1"/>
    <property type="molecule type" value="Transcribed_RNA"/>
</dbReference>
<evidence type="ECO:0000256" key="1">
    <source>
        <dbReference type="SAM" id="Phobius"/>
    </source>
</evidence>
<keyword evidence="1" id="KW-0472">Membrane</keyword>
<organism evidence="2">
    <name type="scientific">Ixodes ricinus</name>
    <name type="common">Common tick</name>
    <name type="synonym">Acarus ricinus</name>
    <dbReference type="NCBI Taxonomy" id="34613"/>
    <lineage>
        <taxon>Eukaryota</taxon>
        <taxon>Metazoa</taxon>
        <taxon>Ecdysozoa</taxon>
        <taxon>Arthropoda</taxon>
        <taxon>Chelicerata</taxon>
        <taxon>Arachnida</taxon>
        <taxon>Acari</taxon>
        <taxon>Parasitiformes</taxon>
        <taxon>Ixodida</taxon>
        <taxon>Ixodoidea</taxon>
        <taxon>Ixodidae</taxon>
        <taxon>Ixodinae</taxon>
        <taxon>Ixodes</taxon>
    </lineage>
</organism>
<evidence type="ECO:0000313" key="2">
    <source>
        <dbReference type="EMBL" id="JAR87997.1"/>
    </source>
</evidence>
<reference evidence="2" key="1">
    <citation type="journal article" date="2018" name="PLoS Negl. Trop. Dis.">
        <title>Sialome diversity of ticks revealed by RNAseq of single tick salivary glands.</title>
        <authorList>
            <person name="Perner J."/>
            <person name="Kropackova S."/>
            <person name="Kopacek P."/>
            <person name="Ribeiro J.M."/>
        </authorList>
    </citation>
    <scope>NUCLEOTIDE SEQUENCE</scope>
    <source>
        <strain evidence="2">Siblings of single egg batch collected in Ceske Budejovice</strain>
        <tissue evidence="2">Salivary glands</tissue>
    </source>
</reference>
<keyword evidence="1" id="KW-0812">Transmembrane</keyword>
<protein>
    <submittedName>
        <fullName evidence="2">Uncharacterized protein</fullName>
    </submittedName>
</protein>
<keyword evidence="1" id="KW-1133">Transmembrane helix</keyword>
<feature type="transmembrane region" description="Helical" evidence="1">
    <location>
        <begin position="43"/>
        <end position="63"/>
    </location>
</feature>
<accession>A0A147BB56</accession>